<dbReference type="SUPFAM" id="SSF102198">
    <property type="entry name" value="Putative cyclase"/>
    <property type="match status" value="1"/>
</dbReference>
<name>A0ABT8B328_9NEIS</name>
<dbReference type="EC" id="3.5.-.-" evidence="1"/>
<organism evidence="1 2">
    <name type="scientific">Chitinimonas viridis</name>
    <dbReference type="NCBI Taxonomy" id="664880"/>
    <lineage>
        <taxon>Bacteria</taxon>
        <taxon>Pseudomonadati</taxon>
        <taxon>Pseudomonadota</taxon>
        <taxon>Betaproteobacteria</taxon>
        <taxon>Neisseriales</taxon>
        <taxon>Chitinibacteraceae</taxon>
        <taxon>Chitinimonas</taxon>
    </lineage>
</organism>
<comment type="caution">
    <text evidence="1">The sequence shown here is derived from an EMBL/GenBank/DDBJ whole genome shotgun (WGS) entry which is preliminary data.</text>
</comment>
<dbReference type="GO" id="GO:0016787">
    <property type="term" value="F:hydrolase activity"/>
    <property type="evidence" value="ECO:0007669"/>
    <property type="project" value="UniProtKB-KW"/>
</dbReference>
<dbReference type="PANTHER" id="PTHR31118:SF12">
    <property type="entry name" value="CYCLASE-LIKE PROTEIN 2"/>
    <property type="match status" value="1"/>
</dbReference>
<gene>
    <name evidence="1" type="ORF">QWZ03_07795</name>
</gene>
<protein>
    <submittedName>
        <fullName evidence="1">Cyclase family protein</fullName>
        <ecNumber evidence="1">3.5.-.-</ecNumber>
    </submittedName>
</protein>
<proteinExistence type="predicted"/>
<dbReference type="Proteomes" id="UP001180081">
    <property type="component" value="Unassembled WGS sequence"/>
</dbReference>
<sequence length="255" mass="28133">MKNEPILTQLASQLTQKQIRVVDLTAPLSADTPVIRLPAERGQPWAFRLDVISRYDEKGQEVYWNNISMSEHTGTHFDAPVHWITGREYADVSQVPVQDLVAPAIVIDMSGQIDTPDFLLERHHVEAWCDRHGPLPEGGWLLYRTGWDARDHDVEAFLNAGHTPGISVECARWLAQDTPIMGIGVETVGTDAGQAKHMNPAYPVHWFMHGARKYGLTQLKNLKHLPPTGAVVVVSPLPIVGGSGSPCRAYALVSA</sequence>
<dbReference type="Pfam" id="PF04199">
    <property type="entry name" value="Cyclase"/>
    <property type="match status" value="1"/>
</dbReference>
<dbReference type="PANTHER" id="PTHR31118">
    <property type="entry name" value="CYCLASE-LIKE PROTEIN 2"/>
    <property type="match status" value="1"/>
</dbReference>
<evidence type="ECO:0000313" key="2">
    <source>
        <dbReference type="Proteomes" id="UP001180081"/>
    </source>
</evidence>
<dbReference type="EMBL" id="JAUFPU010000005">
    <property type="protein sequence ID" value="MDN3576662.1"/>
    <property type="molecule type" value="Genomic_DNA"/>
</dbReference>
<dbReference type="InterPro" id="IPR007325">
    <property type="entry name" value="KFase/CYL"/>
</dbReference>
<dbReference type="InterPro" id="IPR037175">
    <property type="entry name" value="KFase_sf"/>
</dbReference>
<accession>A0ABT8B328</accession>
<dbReference type="RefSeq" id="WP_290332190.1">
    <property type="nucleotide sequence ID" value="NZ_JAUFPU010000005.1"/>
</dbReference>
<evidence type="ECO:0000313" key="1">
    <source>
        <dbReference type="EMBL" id="MDN3576662.1"/>
    </source>
</evidence>
<keyword evidence="1" id="KW-0378">Hydrolase</keyword>
<keyword evidence="2" id="KW-1185">Reference proteome</keyword>
<reference evidence="1" key="1">
    <citation type="journal article" date="2014" name="Int. J. Syst. Evol. Microbiol.">
        <title>Complete genome of a new Firmicutes species belonging to the dominant human colonic microbiota ('Ruminococcus bicirculans') reveals two chromosomes and a selective capacity to utilize plant glucans.</title>
        <authorList>
            <consortium name="NISC Comparative Sequencing Program"/>
            <person name="Wegmann U."/>
            <person name="Louis P."/>
            <person name="Goesmann A."/>
            <person name="Henrissat B."/>
            <person name="Duncan S.H."/>
            <person name="Flint H.J."/>
        </authorList>
    </citation>
    <scope>NUCLEOTIDE SEQUENCE</scope>
    <source>
        <strain evidence="1">CECT 7703</strain>
    </source>
</reference>
<reference evidence="1" key="2">
    <citation type="submission" date="2023-06" db="EMBL/GenBank/DDBJ databases">
        <authorList>
            <person name="Lucena T."/>
            <person name="Sun Q."/>
        </authorList>
    </citation>
    <scope>NUCLEOTIDE SEQUENCE</scope>
    <source>
        <strain evidence="1">CECT 7703</strain>
    </source>
</reference>
<dbReference type="Gene3D" id="3.50.30.50">
    <property type="entry name" value="Putative cyclase"/>
    <property type="match status" value="1"/>
</dbReference>